<accession>A0A8E2AL34</accession>
<feature type="non-terminal residue" evidence="2">
    <location>
        <position position="1"/>
    </location>
</feature>
<dbReference type="EMBL" id="KV722520">
    <property type="protein sequence ID" value="OCH86583.1"/>
    <property type="molecule type" value="Genomic_DNA"/>
</dbReference>
<keyword evidence="1" id="KW-1133">Transmembrane helix</keyword>
<evidence type="ECO:0000313" key="2">
    <source>
        <dbReference type="EMBL" id="OCH86583.1"/>
    </source>
</evidence>
<evidence type="ECO:0000313" key="3">
    <source>
        <dbReference type="Proteomes" id="UP000250043"/>
    </source>
</evidence>
<dbReference type="Proteomes" id="UP000250043">
    <property type="component" value="Unassembled WGS sequence"/>
</dbReference>
<keyword evidence="1" id="KW-0812">Transmembrane</keyword>
<proteinExistence type="predicted"/>
<protein>
    <submittedName>
        <fullName evidence="2">Uncharacterized protein</fullName>
    </submittedName>
</protein>
<gene>
    <name evidence="2" type="ORF">OBBRIDRAFT_797041</name>
</gene>
<sequence length="128" mass="13927">MHFPSRSVVACTGCSIFFGVVKVLWNYTTVQVSQLVPRRGRRGHGPTTGTVHSVGSMVCGRLFPSIETAPRCASSRSIVRVDAVRVVLLGHTLVGVFGHYGSMGLWCYGARGLWALYSAVDYHELQSV</sequence>
<organism evidence="2 3">
    <name type="scientific">Obba rivulosa</name>
    <dbReference type="NCBI Taxonomy" id="1052685"/>
    <lineage>
        <taxon>Eukaryota</taxon>
        <taxon>Fungi</taxon>
        <taxon>Dikarya</taxon>
        <taxon>Basidiomycota</taxon>
        <taxon>Agaricomycotina</taxon>
        <taxon>Agaricomycetes</taxon>
        <taxon>Polyporales</taxon>
        <taxon>Gelatoporiaceae</taxon>
        <taxon>Obba</taxon>
    </lineage>
</organism>
<reference evidence="2 3" key="1">
    <citation type="submission" date="2016-07" db="EMBL/GenBank/DDBJ databases">
        <title>Draft genome of the white-rot fungus Obba rivulosa 3A-2.</title>
        <authorList>
            <consortium name="DOE Joint Genome Institute"/>
            <person name="Miettinen O."/>
            <person name="Riley R."/>
            <person name="Acob R."/>
            <person name="Barry K."/>
            <person name="Cullen D."/>
            <person name="De Vries R."/>
            <person name="Hainaut M."/>
            <person name="Hatakka A."/>
            <person name="Henrissat B."/>
            <person name="Hilden K."/>
            <person name="Kuo R."/>
            <person name="Labutti K."/>
            <person name="Lipzen A."/>
            <person name="Makela M.R."/>
            <person name="Sandor L."/>
            <person name="Spatafora J.W."/>
            <person name="Grigoriev I.V."/>
            <person name="Hibbett D.S."/>
        </authorList>
    </citation>
    <scope>NUCLEOTIDE SEQUENCE [LARGE SCALE GENOMIC DNA]</scope>
    <source>
        <strain evidence="2 3">3A-2</strain>
    </source>
</reference>
<keyword evidence="3" id="KW-1185">Reference proteome</keyword>
<feature type="transmembrane region" description="Helical" evidence="1">
    <location>
        <begin position="7"/>
        <end position="25"/>
    </location>
</feature>
<dbReference type="AlphaFoldDB" id="A0A8E2AL34"/>
<keyword evidence="1" id="KW-0472">Membrane</keyword>
<evidence type="ECO:0000256" key="1">
    <source>
        <dbReference type="SAM" id="Phobius"/>
    </source>
</evidence>
<name>A0A8E2AL34_9APHY</name>